<name>X0VMS3_9ZZZZ</name>
<dbReference type="AlphaFoldDB" id="X0VMS3"/>
<gene>
    <name evidence="2" type="ORF">S01H1_51004</name>
</gene>
<dbReference type="EMBL" id="BARS01032893">
    <property type="protein sequence ID" value="GAG19689.1"/>
    <property type="molecule type" value="Genomic_DNA"/>
</dbReference>
<sequence>MFVVMPITVRNYVKLHDFVLVTADGGKVFFHGNGRGATALEGTGLPDEGFAEEGADEPDYAHVLYRKTAARLSGKKLSPSESSRFWVRRALDDIADNPVSYIKLEVKKLFYFFNDYEMHYIASAYKEYRAFLSFPFVRYGIIASLGLLGMVLAVRNFKEHFLVYR</sequence>
<feature type="transmembrane region" description="Helical" evidence="1">
    <location>
        <begin position="136"/>
        <end position="157"/>
    </location>
</feature>
<keyword evidence="1" id="KW-1133">Transmembrane helix</keyword>
<evidence type="ECO:0000313" key="2">
    <source>
        <dbReference type="EMBL" id="GAG19689.1"/>
    </source>
</evidence>
<organism evidence="2">
    <name type="scientific">marine sediment metagenome</name>
    <dbReference type="NCBI Taxonomy" id="412755"/>
    <lineage>
        <taxon>unclassified sequences</taxon>
        <taxon>metagenomes</taxon>
        <taxon>ecological metagenomes</taxon>
    </lineage>
</organism>
<comment type="caution">
    <text evidence="2">The sequence shown here is derived from an EMBL/GenBank/DDBJ whole genome shotgun (WGS) entry which is preliminary data.</text>
</comment>
<feature type="non-terminal residue" evidence="2">
    <location>
        <position position="165"/>
    </location>
</feature>
<accession>X0VMS3</accession>
<keyword evidence="1" id="KW-0812">Transmembrane</keyword>
<evidence type="ECO:0000256" key="1">
    <source>
        <dbReference type="SAM" id="Phobius"/>
    </source>
</evidence>
<protein>
    <submittedName>
        <fullName evidence="2">Uncharacterized protein</fullName>
    </submittedName>
</protein>
<reference evidence="2" key="1">
    <citation type="journal article" date="2014" name="Front. Microbiol.">
        <title>High frequency of phylogenetically diverse reductive dehalogenase-homologous genes in deep subseafloor sedimentary metagenomes.</title>
        <authorList>
            <person name="Kawai M."/>
            <person name="Futagami T."/>
            <person name="Toyoda A."/>
            <person name="Takaki Y."/>
            <person name="Nishi S."/>
            <person name="Hori S."/>
            <person name="Arai W."/>
            <person name="Tsubouchi T."/>
            <person name="Morono Y."/>
            <person name="Uchiyama I."/>
            <person name="Ito T."/>
            <person name="Fujiyama A."/>
            <person name="Inagaki F."/>
            <person name="Takami H."/>
        </authorList>
    </citation>
    <scope>NUCLEOTIDE SEQUENCE</scope>
    <source>
        <strain evidence="2">Expedition CK06-06</strain>
    </source>
</reference>
<proteinExistence type="predicted"/>
<keyword evidence="1" id="KW-0472">Membrane</keyword>